<organism evidence="1 2">
    <name type="scientific">Streblomastix strix</name>
    <dbReference type="NCBI Taxonomy" id="222440"/>
    <lineage>
        <taxon>Eukaryota</taxon>
        <taxon>Metamonada</taxon>
        <taxon>Preaxostyla</taxon>
        <taxon>Oxymonadida</taxon>
        <taxon>Streblomastigidae</taxon>
        <taxon>Streblomastix</taxon>
    </lineage>
</organism>
<reference evidence="1 2" key="1">
    <citation type="submission" date="2019-03" db="EMBL/GenBank/DDBJ databases">
        <title>Single cell metagenomics reveals metabolic interactions within the superorganism composed of flagellate Streblomastix strix and complex community of Bacteroidetes bacteria on its surface.</title>
        <authorList>
            <person name="Treitli S.C."/>
            <person name="Kolisko M."/>
            <person name="Husnik F."/>
            <person name="Keeling P."/>
            <person name="Hampl V."/>
        </authorList>
    </citation>
    <scope>NUCLEOTIDE SEQUENCE [LARGE SCALE GENOMIC DNA]</scope>
    <source>
        <strain evidence="1">ST1C</strain>
    </source>
</reference>
<evidence type="ECO:0000313" key="2">
    <source>
        <dbReference type="Proteomes" id="UP000324800"/>
    </source>
</evidence>
<protein>
    <submittedName>
        <fullName evidence="1">Uncharacterized protein</fullName>
    </submittedName>
</protein>
<sequence length="118" mass="13803">MTVLKQINHKIDEKLFDRSRQNVVVANANIRALELATHTKLAPYLWKYWIIPKYIGAIITEGTRTTKEVDGPKLQQLRQDILEQINYLVQTKGDVELGFKIYPVRQRKIQQLRDKDGD</sequence>
<dbReference type="AlphaFoldDB" id="A0A5J4V4T0"/>
<accession>A0A5J4V4T0</accession>
<dbReference type="EMBL" id="SNRW01009728">
    <property type="protein sequence ID" value="KAA6377553.1"/>
    <property type="molecule type" value="Genomic_DNA"/>
</dbReference>
<gene>
    <name evidence="1" type="ORF">EZS28_026918</name>
</gene>
<comment type="caution">
    <text evidence="1">The sequence shown here is derived from an EMBL/GenBank/DDBJ whole genome shotgun (WGS) entry which is preliminary data.</text>
</comment>
<name>A0A5J4V4T0_9EUKA</name>
<evidence type="ECO:0000313" key="1">
    <source>
        <dbReference type="EMBL" id="KAA6377553.1"/>
    </source>
</evidence>
<proteinExistence type="predicted"/>
<dbReference type="Proteomes" id="UP000324800">
    <property type="component" value="Unassembled WGS sequence"/>
</dbReference>